<dbReference type="AlphaFoldDB" id="A0A6M4H4A1"/>
<sequence>MDVSLAPGQFVTLEHGRGVEICVAQGRLWITEESRLDDIWLSAGESASLHGDGRALIEAVDASRVHIEKN</sequence>
<gene>
    <name evidence="1" type="ORF">DSM104440_00905</name>
</gene>
<evidence type="ECO:0008006" key="3">
    <source>
        <dbReference type="Google" id="ProtNLM"/>
    </source>
</evidence>
<proteinExistence type="predicted"/>
<evidence type="ECO:0000313" key="1">
    <source>
        <dbReference type="EMBL" id="QJR14112.1"/>
    </source>
</evidence>
<reference evidence="1 2" key="1">
    <citation type="submission" date="2020-04" db="EMBL/GenBank/DDBJ databases">
        <title>Usitatibacter rugosus gen. nov., sp. nov. and Usitatibacter palustris sp. nov., novel members of Usitatibacteraceae fam. nov. within the order Nitrosomonadales isolated from soil.</title>
        <authorList>
            <person name="Huber K.J."/>
            <person name="Neumann-Schaal M."/>
            <person name="Geppert A."/>
            <person name="Luckner M."/>
            <person name="Wanner G."/>
            <person name="Overmann J."/>
        </authorList>
    </citation>
    <scope>NUCLEOTIDE SEQUENCE [LARGE SCALE GENOMIC DNA]</scope>
    <source>
        <strain evidence="1 2">Swamp67</strain>
    </source>
</reference>
<dbReference type="EMBL" id="CP053073">
    <property type="protein sequence ID" value="QJR14112.1"/>
    <property type="molecule type" value="Genomic_DNA"/>
</dbReference>
<evidence type="ECO:0000313" key="2">
    <source>
        <dbReference type="Proteomes" id="UP000503096"/>
    </source>
</evidence>
<dbReference type="Pfam" id="PF11142">
    <property type="entry name" value="DUF2917"/>
    <property type="match status" value="1"/>
</dbReference>
<name>A0A6M4H4A1_9PROT</name>
<dbReference type="Proteomes" id="UP000503096">
    <property type="component" value="Chromosome"/>
</dbReference>
<organism evidence="1 2">
    <name type="scientific">Usitatibacter palustris</name>
    <dbReference type="NCBI Taxonomy" id="2732487"/>
    <lineage>
        <taxon>Bacteria</taxon>
        <taxon>Pseudomonadati</taxon>
        <taxon>Pseudomonadota</taxon>
        <taxon>Betaproteobacteria</taxon>
        <taxon>Nitrosomonadales</taxon>
        <taxon>Usitatibacteraceae</taxon>
        <taxon>Usitatibacter</taxon>
    </lineage>
</organism>
<keyword evidence="2" id="KW-1185">Reference proteome</keyword>
<dbReference type="InParanoid" id="A0A6M4H4A1"/>
<accession>A0A6M4H4A1</accession>
<dbReference type="InterPro" id="IPR021317">
    <property type="entry name" value="DUF2917"/>
</dbReference>
<protein>
    <recommendedName>
        <fullName evidence="3">DUF2917 domain-containing protein</fullName>
    </recommendedName>
</protein>
<dbReference type="RefSeq" id="WP_171160900.1">
    <property type="nucleotide sequence ID" value="NZ_CP053073.1"/>
</dbReference>
<dbReference type="KEGG" id="upl:DSM104440_00905"/>